<protein>
    <submittedName>
        <fullName evidence="1">Uncharacterized protein</fullName>
    </submittedName>
</protein>
<dbReference type="EMBL" id="CP000828">
    <property type="protein sequence ID" value="ABW29901.1"/>
    <property type="molecule type" value="Genomic_DNA"/>
</dbReference>
<sequence>MAGLRHFFQTLLVHNPLSHLQNLNLYLVQPDINRKFAYFCHFLFIHTKNHSKYSDQALDKNLFLGHLYQLFFCS</sequence>
<name>B0C4L8_ACAM1</name>
<evidence type="ECO:0000313" key="2">
    <source>
        <dbReference type="Proteomes" id="UP000000268"/>
    </source>
</evidence>
<organism evidence="1 2">
    <name type="scientific">Acaryochloris marina (strain MBIC 11017)</name>
    <dbReference type="NCBI Taxonomy" id="329726"/>
    <lineage>
        <taxon>Bacteria</taxon>
        <taxon>Bacillati</taxon>
        <taxon>Cyanobacteriota</taxon>
        <taxon>Cyanophyceae</taxon>
        <taxon>Acaryochloridales</taxon>
        <taxon>Acaryochloridaceae</taxon>
        <taxon>Acaryochloris</taxon>
    </lineage>
</organism>
<evidence type="ECO:0000313" key="1">
    <source>
        <dbReference type="EMBL" id="ABW29901.1"/>
    </source>
</evidence>
<gene>
    <name evidence="1" type="ordered locus">AM1_4930</name>
</gene>
<proteinExistence type="predicted"/>
<dbReference type="HOGENOM" id="CLU_2679154_0_0_3"/>
<keyword evidence="2" id="KW-1185">Reference proteome</keyword>
<dbReference type="Proteomes" id="UP000000268">
    <property type="component" value="Chromosome"/>
</dbReference>
<dbReference type="AlphaFoldDB" id="B0C4L8"/>
<reference evidence="1 2" key="1">
    <citation type="journal article" date="2008" name="Proc. Natl. Acad. Sci. U.S.A.">
        <title>Niche adaptation and genome expansion in the chlorophyll d-producing cyanobacterium Acaryochloris marina.</title>
        <authorList>
            <person name="Swingley W.D."/>
            <person name="Chen M."/>
            <person name="Cheung P.C."/>
            <person name="Conrad A.L."/>
            <person name="Dejesa L.C."/>
            <person name="Hao J."/>
            <person name="Honchak B.M."/>
            <person name="Karbach L.E."/>
            <person name="Kurdoglu A."/>
            <person name="Lahiri S."/>
            <person name="Mastrian S.D."/>
            <person name="Miyashita H."/>
            <person name="Page L."/>
            <person name="Ramakrishna P."/>
            <person name="Satoh S."/>
            <person name="Sattley W.M."/>
            <person name="Shimada Y."/>
            <person name="Taylor H.L."/>
            <person name="Tomo T."/>
            <person name="Tsuchiya T."/>
            <person name="Wang Z.T."/>
            <person name="Raymond J."/>
            <person name="Mimuro M."/>
            <person name="Blankenship R.E."/>
            <person name="Touchman J.W."/>
        </authorList>
    </citation>
    <scope>NUCLEOTIDE SEQUENCE [LARGE SCALE GENOMIC DNA]</scope>
    <source>
        <strain evidence="2">MBIC 11017</strain>
    </source>
</reference>
<dbReference type="STRING" id="329726.AM1_4930"/>
<dbReference type="KEGG" id="amr:AM1_4930"/>
<accession>B0C4L8</accession>